<evidence type="ECO:0000313" key="3">
    <source>
        <dbReference type="Proteomes" id="UP000887567"/>
    </source>
</evidence>
<feature type="compositionally biased region" description="Basic and acidic residues" evidence="1">
    <location>
        <begin position="76"/>
        <end position="98"/>
    </location>
</feature>
<proteinExistence type="predicted"/>
<protein>
    <submittedName>
        <fullName evidence="2">Uncharacterized protein</fullName>
    </submittedName>
</protein>
<keyword evidence="3" id="KW-1185">Reference proteome</keyword>
<dbReference type="KEGG" id="epa:110237281"/>
<feature type="region of interest" description="Disordered" evidence="1">
    <location>
        <begin position="34"/>
        <end position="56"/>
    </location>
</feature>
<accession>A0A913X3U6</accession>
<dbReference type="EnsemblMetazoa" id="XM_021042875.2">
    <property type="protein sequence ID" value="XP_020898534.1"/>
    <property type="gene ID" value="LOC110237281"/>
</dbReference>
<evidence type="ECO:0000256" key="1">
    <source>
        <dbReference type="SAM" id="MobiDB-lite"/>
    </source>
</evidence>
<feature type="region of interest" description="Disordered" evidence="1">
    <location>
        <begin position="71"/>
        <end position="107"/>
    </location>
</feature>
<dbReference type="GeneID" id="110237281"/>
<name>A0A913X3U6_EXADI</name>
<evidence type="ECO:0000313" key="2">
    <source>
        <dbReference type="EnsemblMetazoa" id="XP_020898534.1"/>
    </source>
</evidence>
<reference evidence="2" key="1">
    <citation type="submission" date="2022-11" db="UniProtKB">
        <authorList>
            <consortium name="EnsemblMetazoa"/>
        </authorList>
    </citation>
    <scope>IDENTIFICATION</scope>
</reference>
<sequence>MNAQRYLRLYSNGLSTFILTFILTDLLKKSVAVEEDARVPENSEEADDAEPEEDLTNKRLVHNEGFLFGKRRRRLHNDPNKLEEDMRNQSAKDDKLFEDNDNEFQME</sequence>
<feature type="compositionally biased region" description="Acidic residues" evidence="1">
    <location>
        <begin position="42"/>
        <end position="54"/>
    </location>
</feature>
<dbReference type="RefSeq" id="XP_020898534.1">
    <property type="nucleotide sequence ID" value="XM_021042875.2"/>
</dbReference>
<organism evidence="2 3">
    <name type="scientific">Exaiptasia diaphana</name>
    <name type="common">Tropical sea anemone</name>
    <name type="synonym">Aiptasia pulchella</name>
    <dbReference type="NCBI Taxonomy" id="2652724"/>
    <lineage>
        <taxon>Eukaryota</taxon>
        <taxon>Metazoa</taxon>
        <taxon>Cnidaria</taxon>
        <taxon>Anthozoa</taxon>
        <taxon>Hexacorallia</taxon>
        <taxon>Actiniaria</taxon>
        <taxon>Aiptasiidae</taxon>
        <taxon>Exaiptasia</taxon>
    </lineage>
</organism>
<dbReference type="Proteomes" id="UP000887567">
    <property type="component" value="Unplaced"/>
</dbReference>
<dbReference type="AlphaFoldDB" id="A0A913X3U6"/>